<reference evidence="1 2" key="2">
    <citation type="journal article" date="2012" name="Stand. Genomic Sci.">
        <title>Complete genome sequence of the moderately thermophilic mineral-sulfide-oxidizing firmicute Sulfobacillus acidophilus type strain (NAL(T)).</title>
        <authorList>
            <person name="Anderson I."/>
            <person name="Chertkov O."/>
            <person name="Chen A."/>
            <person name="Saunders E."/>
            <person name="Lapidus A."/>
            <person name="Nolan M."/>
            <person name="Lucas S."/>
            <person name="Hammon N."/>
            <person name="Deshpande S."/>
            <person name="Cheng J.F."/>
            <person name="Han C."/>
            <person name="Tapia R."/>
            <person name="Goodwin L.A."/>
            <person name="Pitluck S."/>
            <person name="Liolios K."/>
            <person name="Pagani I."/>
            <person name="Ivanova N."/>
            <person name="Mikhailova N."/>
            <person name="Pati A."/>
            <person name="Palaniappan K."/>
            <person name="Land M."/>
            <person name="Pan C."/>
            <person name="Rohde M."/>
            <person name="Pukall R."/>
            <person name="Goker M."/>
            <person name="Detter J.C."/>
            <person name="Woyke T."/>
            <person name="Bristow J."/>
            <person name="Eisen J.A."/>
            <person name="Markowitz V."/>
            <person name="Hugenholtz P."/>
            <person name="Kyrpides N.C."/>
            <person name="Klenk H.P."/>
            <person name="Mavromatis K."/>
        </authorList>
    </citation>
    <scope>NUCLEOTIDE SEQUENCE [LARGE SCALE GENOMIC DNA]</scope>
    <source>
        <strain evidence="2">ATCC 700253 / DSM 10332 / NAL</strain>
    </source>
</reference>
<accession>G8TVE1</accession>
<dbReference type="EMBL" id="CP003179">
    <property type="protein sequence ID" value="AEW05860.1"/>
    <property type="molecule type" value="Genomic_DNA"/>
</dbReference>
<dbReference type="STRING" id="679936.Sulac_2397"/>
<protein>
    <submittedName>
        <fullName evidence="1">Uncharacterized protein</fullName>
    </submittedName>
</protein>
<dbReference type="HOGENOM" id="CLU_2385036_0_0_9"/>
<dbReference type="Proteomes" id="UP000005439">
    <property type="component" value="Chromosome"/>
</dbReference>
<name>G8TVE1_SULAD</name>
<dbReference type="PATRIC" id="fig|679936.5.peg.2483"/>
<evidence type="ECO:0000313" key="2">
    <source>
        <dbReference type="Proteomes" id="UP000005439"/>
    </source>
</evidence>
<gene>
    <name evidence="1" type="ordered locus">Sulac_2397</name>
</gene>
<keyword evidence="2" id="KW-1185">Reference proteome</keyword>
<organism evidence="1 2">
    <name type="scientific">Sulfobacillus acidophilus (strain ATCC 700253 / DSM 10332 / NAL)</name>
    <dbReference type="NCBI Taxonomy" id="679936"/>
    <lineage>
        <taxon>Bacteria</taxon>
        <taxon>Bacillati</taxon>
        <taxon>Bacillota</taxon>
        <taxon>Clostridia</taxon>
        <taxon>Eubacteriales</taxon>
        <taxon>Clostridiales Family XVII. Incertae Sedis</taxon>
        <taxon>Sulfobacillus</taxon>
    </lineage>
</organism>
<dbReference type="AlphaFoldDB" id="G8TVE1"/>
<dbReference type="KEGG" id="sap:Sulac_2397"/>
<reference evidence="2" key="1">
    <citation type="submission" date="2011-12" db="EMBL/GenBank/DDBJ databases">
        <title>The complete genome of chromosome of Sulfobacillus acidophilus DSM 10332.</title>
        <authorList>
            <person name="Lucas S."/>
            <person name="Han J."/>
            <person name="Lapidus A."/>
            <person name="Bruce D."/>
            <person name="Goodwin L."/>
            <person name="Pitluck S."/>
            <person name="Peters L."/>
            <person name="Kyrpides N."/>
            <person name="Mavromatis K."/>
            <person name="Ivanova N."/>
            <person name="Mikhailova N."/>
            <person name="Chertkov O."/>
            <person name="Saunders E."/>
            <person name="Detter J.C."/>
            <person name="Tapia R."/>
            <person name="Han C."/>
            <person name="Land M."/>
            <person name="Hauser L."/>
            <person name="Markowitz V."/>
            <person name="Cheng J.-F."/>
            <person name="Hugenholtz P."/>
            <person name="Woyke T."/>
            <person name="Wu D."/>
            <person name="Pukall R."/>
            <person name="Gehrich-Schroeter G."/>
            <person name="Schneider S."/>
            <person name="Klenk H.-P."/>
            <person name="Eisen J.A."/>
        </authorList>
    </citation>
    <scope>NUCLEOTIDE SEQUENCE [LARGE SCALE GENOMIC DNA]</scope>
    <source>
        <strain evidence="2">ATCC 700253 / DSM 10332 / NAL</strain>
    </source>
</reference>
<sequence length="94" mass="9907">MTTILASQWESLLPVLEQIVATESHHSVNVILYGAALSAPDQALADWSPDGLSSVTFYCPPTGSTSRPDFAVTASYPELVALTVSADRVISVTA</sequence>
<evidence type="ECO:0000313" key="1">
    <source>
        <dbReference type="EMBL" id="AEW05860.1"/>
    </source>
</evidence>
<proteinExistence type="predicted"/>